<dbReference type="AlphaFoldDB" id="W9D9B0"/>
<evidence type="ECO:0000313" key="2">
    <source>
        <dbReference type="Proteomes" id="UP000035035"/>
    </source>
</evidence>
<evidence type="ECO:0000313" key="1">
    <source>
        <dbReference type="EMBL" id="ETA04889.1"/>
    </source>
</evidence>
<proteinExistence type="predicted"/>
<comment type="caution">
    <text evidence="1">The sequence shown here is derived from an EMBL/GenBank/DDBJ whole genome shotgun (WGS) entry which is preliminary data.</text>
</comment>
<dbReference type="InterPro" id="IPR027417">
    <property type="entry name" value="P-loop_NTPase"/>
</dbReference>
<dbReference type="HOGENOM" id="CLU_2716746_0_0_11"/>
<organism evidence="1 2">
    <name type="scientific">Gordonia alkanivorans CGMCC 6845</name>
    <dbReference type="NCBI Taxonomy" id="1423140"/>
    <lineage>
        <taxon>Bacteria</taxon>
        <taxon>Bacillati</taxon>
        <taxon>Actinomycetota</taxon>
        <taxon>Actinomycetes</taxon>
        <taxon>Mycobacteriales</taxon>
        <taxon>Gordoniaceae</taxon>
        <taxon>Gordonia</taxon>
    </lineage>
</organism>
<reference evidence="1 2" key="1">
    <citation type="journal article" date="2014" name="Genome Announc.">
        <title>Draft Genome Sequence of Gordonia alkanivorans Strain CGMCC6845, a Halotolerant Hydrocarbon-Degrading Bacterium.</title>
        <authorList>
            <person name="Wang X."/>
            <person name="Jin D."/>
            <person name="Zhou L."/>
            <person name="Wu L."/>
            <person name="An W."/>
            <person name="Zhao L."/>
        </authorList>
    </citation>
    <scope>NUCLEOTIDE SEQUENCE [LARGE SCALE GENOMIC DNA]</scope>
    <source>
        <strain evidence="1 2">CGMCC 6845</strain>
    </source>
</reference>
<dbReference type="Proteomes" id="UP000035035">
    <property type="component" value="Unassembled WGS sequence"/>
</dbReference>
<dbReference type="Gene3D" id="3.40.50.300">
    <property type="entry name" value="P-loop containing nucleotide triphosphate hydrolases"/>
    <property type="match status" value="1"/>
</dbReference>
<keyword evidence="2" id="KW-1185">Reference proteome</keyword>
<sequence length="72" mass="7724">MDGLILVVRSSKTKRAELESTLSDMAVEQTRVLGVVLNGIEEGDSLGAYSYYGYGFQEQSVEGSSSLSNSGR</sequence>
<protein>
    <submittedName>
        <fullName evidence="1">Uncharacterized protein</fullName>
    </submittedName>
</protein>
<accession>W9D9B0</accession>
<dbReference type="EMBL" id="AYXO01000073">
    <property type="protein sequence ID" value="ETA04889.1"/>
    <property type="molecule type" value="Genomic_DNA"/>
</dbReference>
<name>W9D9B0_9ACTN</name>
<gene>
    <name evidence="1" type="ORF">V525_21700</name>
</gene>